<dbReference type="Proteomes" id="UP000265515">
    <property type="component" value="Unassembled WGS sequence"/>
</dbReference>
<dbReference type="EMBL" id="BFEA01000214">
    <property type="protein sequence ID" value="GBG74947.1"/>
    <property type="molecule type" value="Genomic_DNA"/>
</dbReference>
<protein>
    <submittedName>
        <fullName evidence="2">Uncharacterized protein</fullName>
    </submittedName>
</protein>
<dbReference type="GO" id="GO:0003676">
    <property type="term" value="F:nucleic acid binding"/>
    <property type="evidence" value="ECO:0007669"/>
    <property type="project" value="InterPro"/>
</dbReference>
<organism evidence="2 3">
    <name type="scientific">Chara braunii</name>
    <name type="common">Braun's stonewort</name>
    <dbReference type="NCBI Taxonomy" id="69332"/>
    <lineage>
        <taxon>Eukaryota</taxon>
        <taxon>Viridiplantae</taxon>
        <taxon>Streptophyta</taxon>
        <taxon>Charophyceae</taxon>
        <taxon>Charales</taxon>
        <taxon>Characeae</taxon>
        <taxon>Chara</taxon>
    </lineage>
</organism>
<sequence>MASPARARGGSGWGFIGERYNPAPNRELAIEKGKKNMLYKYPRGRDNMITFDLRQQFALSAHPQDIGTESVGLGLYFTSVLLLISFFVILSLFSLYPLFSNWHADHFAPYAAEPEIQMEQKNWWLRAQRDVNRTPIVMKYPTYSALTRLSLGSFCGEPRLASWFYCRMACGKFNQSICDNARMIENSHKTPPEAKGLLISKPVDSLQLWDVTMMNFLFMAFLLFLKYIQNVSSERMNASATTASDYTVYVEGLPREPWVKTDDVAKFFAHYGTVVSVAISYNFGKHLALDRQLWRIRNSLAEARALVRGVQCNGKEFGHWLIRPIIGFIYWTLNNGGLARGHRAVLKLEKDYADAKQEYAKLKVGCMYCQI</sequence>
<keyword evidence="1" id="KW-1133">Transmembrane helix</keyword>
<feature type="transmembrane region" description="Helical" evidence="1">
    <location>
        <begin position="73"/>
        <end position="99"/>
    </location>
</feature>
<dbReference type="InterPro" id="IPR035979">
    <property type="entry name" value="RBD_domain_sf"/>
</dbReference>
<evidence type="ECO:0000313" key="2">
    <source>
        <dbReference type="EMBL" id="GBG74947.1"/>
    </source>
</evidence>
<dbReference type="SUPFAM" id="SSF54928">
    <property type="entry name" value="RNA-binding domain, RBD"/>
    <property type="match status" value="1"/>
</dbReference>
<dbReference type="Gramene" id="GBG74947">
    <property type="protein sequence ID" value="GBG74947"/>
    <property type="gene ID" value="CBR_g19461"/>
</dbReference>
<comment type="caution">
    <text evidence="2">The sequence shown here is derived from an EMBL/GenBank/DDBJ whole genome shotgun (WGS) entry which is preliminary data.</text>
</comment>
<evidence type="ECO:0000256" key="1">
    <source>
        <dbReference type="SAM" id="Phobius"/>
    </source>
</evidence>
<name>A0A388KY19_CHABU</name>
<keyword evidence="1" id="KW-0812">Transmembrane</keyword>
<accession>A0A388KY19</accession>
<keyword evidence="3" id="KW-1185">Reference proteome</keyword>
<proteinExistence type="predicted"/>
<evidence type="ECO:0000313" key="3">
    <source>
        <dbReference type="Proteomes" id="UP000265515"/>
    </source>
</evidence>
<dbReference type="AlphaFoldDB" id="A0A388KY19"/>
<reference evidence="2 3" key="1">
    <citation type="journal article" date="2018" name="Cell">
        <title>The Chara Genome: Secondary Complexity and Implications for Plant Terrestrialization.</title>
        <authorList>
            <person name="Nishiyama T."/>
            <person name="Sakayama H."/>
            <person name="Vries J.D."/>
            <person name="Buschmann H."/>
            <person name="Saint-Marcoux D."/>
            <person name="Ullrich K.K."/>
            <person name="Haas F.B."/>
            <person name="Vanderstraeten L."/>
            <person name="Becker D."/>
            <person name="Lang D."/>
            <person name="Vosolsobe S."/>
            <person name="Rombauts S."/>
            <person name="Wilhelmsson P.K.I."/>
            <person name="Janitza P."/>
            <person name="Kern R."/>
            <person name="Heyl A."/>
            <person name="Rumpler F."/>
            <person name="Villalobos L.I.A.C."/>
            <person name="Clay J.M."/>
            <person name="Skokan R."/>
            <person name="Toyoda A."/>
            <person name="Suzuki Y."/>
            <person name="Kagoshima H."/>
            <person name="Schijlen E."/>
            <person name="Tajeshwar N."/>
            <person name="Catarino B."/>
            <person name="Hetherington A.J."/>
            <person name="Saltykova A."/>
            <person name="Bonnot C."/>
            <person name="Breuninger H."/>
            <person name="Symeonidi A."/>
            <person name="Radhakrishnan G.V."/>
            <person name="Van Nieuwerburgh F."/>
            <person name="Deforce D."/>
            <person name="Chang C."/>
            <person name="Karol K.G."/>
            <person name="Hedrich R."/>
            <person name="Ulvskov P."/>
            <person name="Glockner G."/>
            <person name="Delwiche C.F."/>
            <person name="Petrasek J."/>
            <person name="Van de Peer Y."/>
            <person name="Friml J."/>
            <person name="Beilby M."/>
            <person name="Dolan L."/>
            <person name="Kohara Y."/>
            <person name="Sugano S."/>
            <person name="Fujiyama A."/>
            <person name="Delaux P.-M."/>
            <person name="Quint M."/>
            <person name="TheiBen G."/>
            <person name="Hagemann M."/>
            <person name="Harholt J."/>
            <person name="Dunand C."/>
            <person name="Zachgo S."/>
            <person name="Langdale J."/>
            <person name="Maumus F."/>
            <person name="Straeten D.V.D."/>
            <person name="Gould S.B."/>
            <person name="Rensing S.A."/>
        </authorList>
    </citation>
    <scope>NUCLEOTIDE SEQUENCE [LARGE SCALE GENOMIC DNA]</scope>
    <source>
        <strain evidence="2 3">S276</strain>
    </source>
</reference>
<gene>
    <name evidence="2" type="ORF">CBR_g19461</name>
</gene>
<keyword evidence="1" id="KW-0472">Membrane</keyword>
<feature type="transmembrane region" description="Helical" evidence="1">
    <location>
        <begin position="206"/>
        <end position="225"/>
    </location>
</feature>